<dbReference type="InterPro" id="IPR025833">
    <property type="entry name" value="GDYXXLXY"/>
</dbReference>
<dbReference type="RefSeq" id="WP_115171432.1">
    <property type="nucleotide sequence ID" value="NZ_UGYW01000002.1"/>
</dbReference>
<accession>A0A380CRD2</accession>
<reference evidence="1 2" key="1">
    <citation type="submission" date="2018-06" db="EMBL/GenBank/DDBJ databases">
        <authorList>
            <consortium name="Pathogen Informatics"/>
            <person name="Doyle S."/>
        </authorList>
    </citation>
    <scope>NUCLEOTIDE SEQUENCE [LARGE SCALE GENOMIC DNA]</scope>
    <source>
        <strain evidence="1 2">NCTC11388</strain>
    </source>
</reference>
<organism evidence="1 2">
    <name type="scientific">Sphingobacterium spiritivorum</name>
    <name type="common">Flavobacterium spiritivorum</name>
    <dbReference type="NCBI Taxonomy" id="258"/>
    <lineage>
        <taxon>Bacteria</taxon>
        <taxon>Pseudomonadati</taxon>
        <taxon>Bacteroidota</taxon>
        <taxon>Sphingobacteriia</taxon>
        <taxon>Sphingobacteriales</taxon>
        <taxon>Sphingobacteriaceae</taxon>
        <taxon>Sphingobacterium</taxon>
    </lineage>
</organism>
<dbReference type="AlphaFoldDB" id="A0A380CRD2"/>
<evidence type="ECO:0000313" key="2">
    <source>
        <dbReference type="Proteomes" id="UP000254893"/>
    </source>
</evidence>
<protein>
    <submittedName>
        <fullName evidence="1">Uncharacterized membrane-anchored protein</fullName>
    </submittedName>
</protein>
<dbReference type="Proteomes" id="UP000254893">
    <property type="component" value="Unassembled WGS sequence"/>
</dbReference>
<evidence type="ECO:0000313" key="1">
    <source>
        <dbReference type="EMBL" id="SUJ27093.1"/>
    </source>
</evidence>
<name>A0A380CRD2_SPHSI</name>
<sequence>MKKYKWFIILFNLLLLLGYFTYSIRAKEEILGEGQLVLLELAPVDPRSLMQGDYMNLRYAISRDVDTETEKLSRRGYCVIKIDQHGVGRKVRFQQDSSPLDKGEYLIKYTSPNEWIINIGAESFFFQEGHAEKYESAKYGALRIDKNGNSLLVGLYDQGLKEIK</sequence>
<proteinExistence type="predicted"/>
<dbReference type="EMBL" id="UGYW01000002">
    <property type="protein sequence ID" value="SUJ27093.1"/>
    <property type="molecule type" value="Genomic_DNA"/>
</dbReference>
<dbReference type="Pfam" id="PF14345">
    <property type="entry name" value="GDYXXLXY"/>
    <property type="match status" value="1"/>
</dbReference>
<gene>
    <name evidence="1" type="ORF">NCTC11388_04096</name>
</gene>